<reference evidence="6 7" key="1">
    <citation type="submission" date="2024-02" db="EMBL/GenBank/DDBJ databases">
        <title>De novo assembly and annotation of 12 fungi associated with fruit tree decline syndrome in Ontario, Canada.</title>
        <authorList>
            <person name="Sulman M."/>
            <person name="Ellouze W."/>
            <person name="Ilyukhin E."/>
        </authorList>
    </citation>
    <scope>NUCLEOTIDE SEQUENCE [LARGE SCALE GENOMIC DNA]</scope>
    <source>
        <strain evidence="6 7">M11/M66-122</strain>
    </source>
</reference>
<dbReference type="GO" id="GO:0003735">
    <property type="term" value="F:structural constituent of ribosome"/>
    <property type="evidence" value="ECO:0007669"/>
    <property type="project" value="InterPro"/>
</dbReference>
<dbReference type="InterPro" id="IPR012677">
    <property type="entry name" value="Nucleotide-bd_a/b_plait_sf"/>
</dbReference>
<dbReference type="GO" id="GO:1990904">
    <property type="term" value="C:ribonucleoprotein complex"/>
    <property type="evidence" value="ECO:0007669"/>
    <property type="project" value="UniProtKB-KW"/>
</dbReference>
<sequence length="522" mass="58403">MTNNKTSAVSDEPVQVLFVLQDKFDLLDFAGPFEVLSQARQNKDDDSSRAFDCTIAGAEGNVLSDSGVQISSQVTFKEAHQRLEEFDVLVVLGGDSTEILKKKAEPMPLITAFAELQKNNPIRERTLLSVCTGSLFLAELGILSGLSATTHPDYMTAFENLCSHSAVRDLQERTDVIEDARYVVNNLRFDIGEEDENPYIRRKSDAGRRPSNARKGSMSFTASNSRRESITRRAAMRLGGLRVITAGGVSAGIDAALYLVSILVDEELAEEAARYIQHTWVKGTVVDGLDVLRRKYRSLVRTDFTNLLPYVPSRSRPDHTIAFLRPDKAHPQPPNFATFKVPLTFNKLDIRDYLHHAYGVRTLGVRSQLKQLMPRRVPGKSGRYVRPPPIKTMTVELVRPFVWPALPEDTTPWISEREKRRAETEKNIEFERDRVLATGKPLRLHEKAPTIGRVSLREEAARLLRGEGRRWENFLPLDPKFGDKSGERGLALLGKGKGKGQGKGKGGQGKWGKARDRDSDVD</sequence>
<comment type="similarity">
    <text evidence="1">Belongs to the universal ribosomal protein uL23 family.</text>
</comment>
<dbReference type="EMBL" id="JAKJXP020000048">
    <property type="protein sequence ID" value="KAK7751547.1"/>
    <property type="molecule type" value="Genomic_DNA"/>
</dbReference>
<dbReference type="Gene3D" id="3.40.50.880">
    <property type="match status" value="1"/>
</dbReference>
<organism evidence="6 7">
    <name type="scientific">Diatrype stigma</name>
    <dbReference type="NCBI Taxonomy" id="117547"/>
    <lineage>
        <taxon>Eukaryota</taxon>
        <taxon>Fungi</taxon>
        <taxon>Dikarya</taxon>
        <taxon>Ascomycota</taxon>
        <taxon>Pezizomycotina</taxon>
        <taxon>Sordariomycetes</taxon>
        <taxon>Xylariomycetidae</taxon>
        <taxon>Xylariales</taxon>
        <taxon>Diatrypaceae</taxon>
        <taxon>Diatrype</taxon>
    </lineage>
</organism>
<dbReference type="GO" id="GO:0006412">
    <property type="term" value="P:translation"/>
    <property type="evidence" value="ECO:0007669"/>
    <property type="project" value="InterPro"/>
</dbReference>
<evidence type="ECO:0000313" key="6">
    <source>
        <dbReference type="EMBL" id="KAK7751547.1"/>
    </source>
</evidence>
<dbReference type="Pfam" id="PF00276">
    <property type="entry name" value="Ribosomal_L23"/>
    <property type="match status" value="1"/>
</dbReference>
<evidence type="ECO:0000256" key="2">
    <source>
        <dbReference type="ARBA" id="ARBA00022980"/>
    </source>
</evidence>
<protein>
    <recommendedName>
        <fullName evidence="5">DJ-1/PfpI domain-containing protein</fullName>
    </recommendedName>
</protein>
<feature type="compositionally biased region" description="Basic and acidic residues" evidence="4">
    <location>
        <begin position="513"/>
        <end position="522"/>
    </location>
</feature>
<feature type="domain" description="DJ-1/PfpI" evidence="5">
    <location>
        <begin position="15"/>
        <end position="158"/>
    </location>
</feature>
<dbReference type="PANTHER" id="PTHR43130">
    <property type="entry name" value="ARAC-FAMILY TRANSCRIPTIONAL REGULATOR"/>
    <property type="match status" value="1"/>
</dbReference>
<dbReference type="SUPFAM" id="SSF52317">
    <property type="entry name" value="Class I glutamine amidotransferase-like"/>
    <property type="match status" value="1"/>
</dbReference>
<evidence type="ECO:0000313" key="7">
    <source>
        <dbReference type="Proteomes" id="UP001320420"/>
    </source>
</evidence>
<dbReference type="PANTHER" id="PTHR43130:SF3">
    <property type="entry name" value="HTH-TYPE TRANSCRIPTIONAL REGULATOR RV1931C"/>
    <property type="match status" value="1"/>
</dbReference>
<dbReference type="InterPro" id="IPR052158">
    <property type="entry name" value="INH-QAR"/>
</dbReference>
<dbReference type="GO" id="GO:0005840">
    <property type="term" value="C:ribosome"/>
    <property type="evidence" value="ECO:0007669"/>
    <property type="project" value="UniProtKB-KW"/>
</dbReference>
<dbReference type="InterPro" id="IPR002818">
    <property type="entry name" value="DJ-1/PfpI"/>
</dbReference>
<dbReference type="InterPro" id="IPR013025">
    <property type="entry name" value="Ribosomal_uL23-like"/>
</dbReference>
<accession>A0AAN9YR59</accession>
<evidence type="ECO:0000256" key="1">
    <source>
        <dbReference type="ARBA" id="ARBA00006700"/>
    </source>
</evidence>
<name>A0AAN9YR59_9PEZI</name>
<evidence type="ECO:0000256" key="4">
    <source>
        <dbReference type="SAM" id="MobiDB-lite"/>
    </source>
</evidence>
<keyword evidence="7" id="KW-1185">Reference proteome</keyword>
<evidence type="ECO:0000256" key="3">
    <source>
        <dbReference type="ARBA" id="ARBA00023274"/>
    </source>
</evidence>
<proteinExistence type="inferred from homology"/>
<keyword evidence="3" id="KW-0687">Ribonucleoprotein</keyword>
<dbReference type="SUPFAM" id="SSF54189">
    <property type="entry name" value="Ribosomal proteins S24e, L23 and L15e"/>
    <property type="match status" value="1"/>
</dbReference>
<dbReference type="Gene3D" id="3.30.70.330">
    <property type="match status" value="1"/>
</dbReference>
<dbReference type="Pfam" id="PF01965">
    <property type="entry name" value="DJ-1_PfpI"/>
    <property type="match status" value="1"/>
</dbReference>
<feature type="region of interest" description="Disordered" evidence="4">
    <location>
        <begin position="483"/>
        <end position="522"/>
    </location>
</feature>
<dbReference type="InterPro" id="IPR012678">
    <property type="entry name" value="Ribosomal_uL23/eL15/eS24_sf"/>
</dbReference>
<feature type="region of interest" description="Disordered" evidence="4">
    <location>
        <begin position="200"/>
        <end position="227"/>
    </location>
</feature>
<evidence type="ECO:0000259" key="5">
    <source>
        <dbReference type="Pfam" id="PF01965"/>
    </source>
</evidence>
<dbReference type="AlphaFoldDB" id="A0AAN9YR59"/>
<comment type="caution">
    <text evidence="6">The sequence shown here is derived from an EMBL/GenBank/DDBJ whole genome shotgun (WGS) entry which is preliminary data.</text>
</comment>
<dbReference type="Proteomes" id="UP001320420">
    <property type="component" value="Unassembled WGS sequence"/>
</dbReference>
<dbReference type="InterPro" id="IPR029062">
    <property type="entry name" value="Class_I_gatase-like"/>
</dbReference>
<gene>
    <name evidence="6" type="ORF">SLS62_006497</name>
</gene>
<keyword evidence="2" id="KW-0689">Ribosomal protein</keyword>